<reference evidence="5" key="1">
    <citation type="journal article" date="2023" name="Mar. Drugs">
        <title>Gemmata algarum, a Novel Planctomycete Isolated from an Algal Mat, Displays Antimicrobial Activity.</title>
        <authorList>
            <person name="Kumar G."/>
            <person name="Kallscheuer N."/>
            <person name="Kashif M."/>
            <person name="Ahamad S."/>
            <person name="Jagadeeshwari U."/>
            <person name="Pannikurungottu S."/>
            <person name="Haufschild T."/>
            <person name="Kabuu M."/>
            <person name="Sasikala C."/>
            <person name="Jogler C."/>
            <person name="Ramana C."/>
        </authorList>
    </citation>
    <scope>NUCLEOTIDE SEQUENCE [LARGE SCALE GENOMIC DNA]</scope>
    <source>
        <strain evidence="5">JC673</strain>
    </source>
</reference>
<dbReference type="PROSITE" id="PS50110">
    <property type="entry name" value="RESPONSE_REGULATORY"/>
    <property type="match status" value="1"/>
</dbReference>
<dbReference type="Gene3D" id="3.40.50.2300">
    <property type="match status" value="1"/>
</dbReference>
<name>A0ABU5EQM9_9BACT</name>
<proteinExistence type="predicted"/>
<evidence type="ECO:0000256" key="1">
    <source>
        <dbReference type="ARBA" id="ARBA00022553"/>
    </source>
</evidence>
<evidence type="ECO:0000256" key="2">
    <source>
        <dbReference type="PROSITE-ProRule" id="PRU00169"/>
    </source>
</evidence>
<evidence type="ECO:0000259" key="3">
    <source>
        <dbReference type="PROSITE" id="PS50110"/>
    </source>
</evidence>
<dbReference type="RefSeq" id="WP_320684707.1">
    <property type="nucleotide sequence ID" value="NZ_JAXBLV010000001.1"/>
</dbReference>
<dbReference type="Proteomes" id="UP001272242">
    <property type="component" value="Unassembled WGS sequence"/>
</dbReference>
<keyword evidence="1 2" id="KW-0597">Phosphoprotein</keyword>
<evidence type="ECO:0000313" key="5">
    <source>
        <dbReference type="Proteomes" id="UP001272242"/>
    </source>
</evidence>
<dbReference type="Pfam" id="PF00072">
    <property type="entry name" value="Response_reg"/>
    <property type="match status" value="1"/>
</dbReference>
<dbReference type="InterPro" id="IPR011006">
    <property type="entry name" value="CheY-like_superfamily"/>
</dbReference>
<dbReference type="InterPro" id="IPR001789">
    <property type="entry name" value="Sig_transdc_resp-reg_receiver"/>
</dbReference>
<gene>
    <name evidence="4" type="ORF">R5W23_000189</name>
</gene>
<evidence type="ECO:0000313" key="4">
    <source>
        <dbReference type="EMBL" id="MDY3557661.1"/>
    </source>
</evidence>
<sequence>MITEPFPLSAMRGTADFPLPVRLRVLVVDDNRDAADSTAELLTICGASVDVRYDGAAALAAVSAATPDAVILDLTMPELDGCEVARRIRQVAGAGVLLVALTALGDEHNRTRTAAAGFNLHFTKPVDPTELLAVLGEHRKRIANGPAR</sequence>
<protein>
    <submittedName>
        <fullName evidence="4">Response regulator</fullName>
    </submittedName>
</protein>
<comment type="caution">
    <text evidence="4">The sequence shown here is derived from an EMBL/GenBank/DDBJ whole genome shotgun (WGS) entry which is preliminary data.</text>
</comment>
<dbReference type="PANTHER" id="PTHR45339">
    <property type="entry name" value="HYBRID SIGNAL TRANSDUCTION HISTIDINE KINASE J"/>
    <property type="match status" value="1"/>
</dbReference>
<feature type="modified residue" description="4-aspartylphosphate" evidence="2">
    <location>
        <position position="73"/>
    </location>
</feature>
<dbReference type="EMBL" id="JAXBLV010000001">
    <property type="protein sequence ID" value="MDY3557661.1"/>
    <property type="molecule type" value="Genomic_DNA"/>
</dbReference>
<dbReference type="SUPFAM" id="SSF52172">
    <property type="entry name" value="CheY-like"/>
    <property type="match status" value="1"/>
</dbReference>
<dbReference type="SMART" id="SM00448">
    <property type="entry name" value="REC"/>
    <property type="match status" value="1"/>
</dbReference>
<feature type="domain" description="Response regulatory" evidence="3">
    <location>
        <begin position="24"/>
        <end position="139"/>
    </location>
</feature>
<dbReference type="PANTHER" id="PTHR45339:SF3">
    <property type="entry name" value="HISTIDINE KINASE"/>
    <property type="match status" value="1"/>
</dbReference>
<accession>A0ABU5EQM9</accession>
<keyword evidence="5" id="KW-1185">Reference proteome</keyword>
<organism evidence="4 5">
    <name type="scientific">Gemmata algarum</name>
    <dbReference type="NCBI Taxonomy" id="2975278"/>
    <lineage>
        <taxon>Bacteria</taxon>
        <taxon>Pseudomonadati</taxon>
        <taxon>Planctomycetota</taxon>
        <taxon>Planctomycetia</taxon>
        <taxon>Gemmatales</taxon>
        <taxon>Gemmataceae</taxon>
        <taxon>Gemmata</taxon>
    </lineage>
</organism>